<dbReference type="InterPro" id="IPR029063">
    <property type="entry name" value="SAM-dependent_MTases_sf"/>
</dbReference>
<sequence>MWYDTLPEKKQHEIKTFITKSKNPDHDPEYTKKFLGVILKHSAIFSKSGTYIQLHSHTRENEHKEIRKYLTQSKAKKTLEVGFAFGPSALIFAEHHQRQKNTGICHTIIDPNQSGSGSGHWDNIGVENLKRVGFMKGKHYRLVEETSVLALPELFKKKGRWLDLALIDGWHLFDYTLMDVFYCLEMLNVGGILIIDDKRMKAVHAVYKYVTRAYKHIIDVCPSCKSILVLKKKAKDTRDWNSDEKINFDLR</sequence>
<reference evidence="1" key="1">
    <citation type="journal article" date="2020" name="Nature">
        <title>Giant virus diversity and host interactions through global metagenomics.</title>
        <authorList>
            <person name="Schulz F."/>
            <person name="Roux S."/>
            <person name="Paez-Espino D."/>
            <person name="Jungbluth S."/>
            <person name="Walsh D.A."/>
            <person name="Denef V.J."/>
            <person name="McMahon K.D."/>
            <person name="Konstantinidis K.T."/>
            <person name="Eloe-Fadrosh E.A."/>
            <person name="Kyrpides N.C."/>
            <person name="Woyke T."/>
        </authorList>
    </citation>
    <scope>NUCLEOTIDE SEQUENCE</scope>
    <source>
        <strain evidence="1">GVMAG-S-1101164-164</strain>
    </source>
</reference>
<protein>
    <recommendedName>
        <fullName evidence="2">Methyltransferase</fullName>
    </recommendedName>
</protein>
<dbReference type="Gene3D" id="3.40.50.150">
    <property type="entry name" value="Vaccinia Virus protein VP39"/>
    <property type="match status" value="1"/>
</dbReference>
<name>A0A6C0JYY8_9ZZZZ</name>
<accession>A0A6C0JYY8</accession>
<proteinExistence type="predicted"/>
<evidence type="ECO:0000313" key="1">
    <source>
        <dbReference type="EMBL" id="QHU09910.1"/>
    </source>
</evidence>
<dbReference type="SUPFAM" id="SSF53335">
    <property type="entry name" value="S-adenosyl-L-methionine-dependent methyltransferases"/>
    <property type="match status" value="1"/>
</dbReference>
<organism evidence="1">
    <name type="scientific">viral metagenome</name>
    <dbReference type="NCBI Taxonomy" id="1070528"/>
    <lineage>
        <taxon>unclassified sequences</taxon>
        <taxon>metagenomes</taxon>
        <taxon>organismal metagenomes</taxon>
    </lineage>
</organism>
<evidence type="ECO:0008006" key="2">
    <source>
        <dbReference type="Google" id="ProtNLM"/>
    </source>
</evidence>
<dbReference type="Pfam" id="PF13578">
    <property type="entry name" value="Methyltransf_24"/>
    <property type="match status" value="1"/>
</dbReference>
<dbReference type="AlphaFoldDB" id="A0A6C0JYY8"/>
<dbReference type="EMBL" id="MN740747">
    <property type="protein sequence ID" value="QHU09910.1"/>
    <property type="molecule type" value="Genomic_DNA"/>
</dbReference>